<dbReference type="AlphaFoldDB" id="A0A3N4Q194"/>
<comment type="caution">
    <text evidence="3">The sequence shown here is derived from an EMBL/GenBank/DDBJ whole genome shotgun (WGS) entry which is preliminary data.</text>
</comment>
<name>A0A3N4Q194_9BACT</name>
<dbReference type="OrthoDB" id="635705at2"/>
<sequence>MSLLKITKGLFAVKDPEPAPPAPVKEVGKKNSFQDDGHHQAYLLGGSVAGLRVCLQKIYFNFKERIKEDTDRQEELKRPAKISLEEQKGNIERWENRIRELREEHIPAIKRKIETLKEEKSDIRKNPQEIIGDVTGKASFYIGTIILLFLTLYLFTFYSSASYSAFFKEFTLNQIGVANSIFDAQALSKAIKDGVMELVLILTIPFVFLGLGYLIHKLQESKGLMKFVKIATLVVVTFIFDAILAYEITEKIYNIKKENSFADVPEYSIATALSAINFWLIIFAGFIVYLIWGFVFDFVLEAFGKIDKVKVALKEKDRQIEDANKQVEEHGLDIDKMRHQIDYAKTKVKTLNETINSVIIPREFEQEVYSFMAGWLAWMKGSGKQHEELEAAGEIVHEFVRVAIYNYPLISNS</sequence>
<feature type="transmembrane region" description="Helical" evidence="2">
    <location>
        <begin position="227"/>
        <end position="246"/>
    </location>
</feature>
<organism evidence="3 4">
    <name type="scientific">Chitinophaga lutea</name>
    <dbReference type="NCBI Taxonomy" id="2488634"/>
    <lineage>
        <taxon>Bacteria</taxon>
        <taxon>Pseudomonadati</taxon>
        <taxon>Bacteroidota</taxon>
        <taxon>Chitinophagia</taxon>
        <taxon>Chitinophagales</taxon>
        <taxon>Chitinophagaceae</taxon>
        <taxon>Chitinophaga</taxon>
    </lineage>
</organism>
<proteinExistence type="predicted"/>
<evidence type="ECO:0008006" key="5">
    <source>
        <dbReference type="Google" id="ProtNLM"/>
    </source>
</evidence>
<dbReference type="EMBL" id="RPDH01000002">
    <property type="protein sequence ID" value="RPE09730.1"/>
    <property type="molecule type" value="Genomic_DNA"/>
</dbReference>
<keyword evidence="4" id="KW-1185">Reference proteome</keyword>
<protein>
    <recommendedName>
        <fullName evidence="5">Beta-carotene 15,15'-monooxygenase</fullName>
    </recommendedName>
</protein>
<dbReference type="RefSeq" id="WP_123848711.1">
    <property type="nucleotide sequence ID" value="NZ_RPDH01000002.1"/>
</dbReference>
<reference evidence="3 4" key="1">
    <citation type="submission" date="2018-11" db="EMBL/GenBank/DDBJ databases">
        <title>Chitinophaga lutea sp.nov., isolate from arsenic contaminated soil.</title>
        <authorList>
            <person name="Zong Y."/>
        </authorList>
    </citation>
    <scope>NUCLEOTIDE SEQUENCE [LARGE SCALE GENOMIC DNA]</scope>
    <source>
        <strain evidence="3 4">ZY74</strain>
    </source>
</reference>
<feature type="transmembrane region" description="Helical" evidence="2">
    <location>
        <begin position="195"/>
        <end position="215"/>
    </location>
</feature>
<evidence type="ECO:0000313" key="4">
    <source>
        <dbReference type="Proteomes" id="UP000278351"/>
    </source>
</evidence>
<dbReference type="Proteomes" id="UP000278351">
    <property type="component" value="Unassembled WGS sequence"/>
</dbReference>
<keyword evidence="2" id="KW-0472">Membrane</keyword>
<feature type="transmembrane region" description="Helical" evidence="2">
    <location>
        <begin position="276"/>
        <end position="300"/>
    </location>
</feature>
<keyword evidence="2" id="KW-1133">Transmembrane helix</keyword>
<keyword evidence="2" id="KW-0812">Transmembrane</keyword>
<accession>A0A3N4Q194</accession>
<evidence type="ECO:0000256" key="1">
    <source>
        <dbReference type="SAM" id="Coils"/>
    </source>
</evidence>
<feature type="coiled-coil region" evidence="1">
    <location>
        <begin position="306"/>
        <end position="340"/>
    </location>
</feature>
<feature type="coiled-coil region" evidence="1">
    <location>
        <begin position="84"/>
        <end position="126"/>
    </location>
</feature>
<evidence type="ECO:0000256" key="2">
    <source>
        <dbReference type="SAM" id="Phobius"/>
    </source>
</evidence>
<keyword evidence="1" id="KW-0175">Coiled coil</keyword>
<feature type="transmembrane region" description="Helical" evidence="2">
    <location>
        <begin position="138"/>
        <end position="158"/>
    </location>
</feature>
<gene>
    <name evidence="3" type="ORF">EGT74_22420</name>
</gene>
<evidence type="ECO:0000313" key="3">
    <source>
        <dbReference type="EMBL" id="RPE09730.1"/>
    </source>
</evidence>